<organism evidence="1 2">
    <name type="scientific">Micromonospora costi</name>
    <dbReference type="NCBI Taxonomy" id="1530042"/>
    <lineage>
        <taxon>Bacteria</taxon>
        <taxon>Bacillati</taxon>
        <taxon>Actinomycetota</taxon>
        <taxon>Actinomycetes</taxon>
        <taxon>Micromonosporales</taxon>
        <taxon>Micromonosporaceae</taxon>
        <taxon>Micromonospora</taxon>
    </lineage>
</organism>
<proteinExistence type="predicted"/>
<comment type="caution">
    <text evidence="1">The sequence shown here is derived from an EMBL/GenBank/DDBJ whole genome shotgun (WGS) entry which is preliminary data.</text>
</comment>
<dbReference type="RefSeq" id="WP_120780168.1">
    <property type="nucleotide sequence ID" value="NZ_JBHLUP010000002.1"/>
</dbReference>
<sequence length="66" mass="7286">MNVLLSGGPGHGQVVETAGGETLLWRACLYERTGETGRARREEMRVYAHRQDCCEPYGRGAEDGCE</sequence>
<dbReference type="AlphaFoldDB" id="A0A3B0A5V0"/>
<reference evidence="1 2" key="1">
    <citation type="journal article" date="2015" name="Int. J. Syst. Evol. Microbiol.">
        <title>Micromonospora costi sp. nov., isolated from a leaf of Costus speciosus.</title>
        <authorList>
            <person name="Thawai C."/>
        </authorList>
    </citation>
    <scope>NUCLEOTIDE SEQUENCE [LARGE SCALE GENOMIC DNA]</scope>
    <source>
        <strain evidence="1 2">CS1-12</strain>
    </source>
</reference>
<protein>
    <submittedName>
        <fullName evidence="1">Uncharacterized protein</fullName>
    </submittedName>
</protein>
<evidence type="ECO:0000313" key="2">
    <source>
        <dbReference type="Proteomes" id="UP000279968"/>
    </source>
</evidence>
<dbReference type="Proteomes" id="UP000279968">
    <property type="component" value="Unassembled WGS sequence"/>
</dbReference>
<gene>
    <name evidence="1" type="ORF">D7193_15485</name>
</gene>
<accession>A0A3B0A5V0</accession>
<evidence type="ECO:0000313" key="1">
    <source>
        <dbReference type="EMBL" id="RKN55985.1"/>
    </source>
</evidence>
<name>A0A3B0A5V0_9ACTN</name>
<dbReference type="OrthoDB" id="3393840at2"/>
<keyword evidence="2" id="KW-1185">Reference proteome</keyword>
<dbReference type="EMBL" id="RBAN01000002">
    <property type="protein sequence ID" value="RKN55985.1"/>
    <property type="molecule type" value="Genomic_DNA"/>
</dbReference>